<evidence type="ECO:0000256" key="3">
    <source>
        <dbReference type="ARBA" id="ARBA00022475"/>
    </source>
</evidence>
<keyword evidence="2" id="KW-0813">Transport</keyword>
<feature type="transmembrane region" description="Helical" evidence="9">
    <location>
        <begin position="53"/>
        <end position="72"/>
    </location>
</feature>
<evidence type="ECO:0000256" key="5">
    <source>
        <dbReference type="ARBA" id="ARBA00022989"/>
    </source>
</evidence>
<organism evidence="10 11">
    <name type="scientific">Aquisphaera giovannonii</name>
    <dbReference type="NCBI Taxonomy" id="406548"/>
    <lineage>
        <taxon>Bacteria</taxon>
        <taxon>Pseudomonadati</taxon>
        <taxon>Planctomycetota</taxon>
        <taxon>Planctomycetia</taxon>
        <taxon>Isosphaerales</taxon>
        <taxon>Isosphaeraceae</taxon>
        <taxon>Aquisphaera</taxon>
    </lineage>
</organism>
<feature type="transmembrane region" description="Helical" evidence="9">
    <location>
        <begin position="26"/>
        <end position="47"/>
    </location>
</feature>
<dbReference type="PANTHER" id="PTHR33281:SF19">
    <property type="entry name" value="VOLTAGE-DEPENDENT ANION CHANNEL-FORMING PROTEIN YNEE"/>
    <property type="match status" value="1"/>
</dbReference>
<dbReference type="KEGG" id="agv:OJF2_04550"/>
<evidence type="ECO:0000256" key="4">
    <source>
        <dbReference type="ARBA" id="ARBA00022692"/>
    </source>
</evidence>
<reference evidence="10 11" key="1">
    <citation type="submission" date="2019-08" db="EMBL/GenBank/DDBJ databases">
        <title>Deep-cultivation of Planctomycetes and their phenomic and genomic characterization uncovers novel biology.</title>
        <authorList>
            <person name="Wiegand S."/>
            <person name="Jogler M."/>
            <person name="Boedeker C."/>
            <person name="Pinto D."/>
            <person name="Vollmers J."/>
            <person name="Rivas-Marin E."/>
            <person name="Kohn T."/>
            <person name="Peeters S.H."/>
            <person name="Heuer A."/>
            <person name="Rast P."/>
            <person name="Oberbeckmann S."/>
            <person name="Bunk B."/>
            <person name="Jeske O."/>
            <person name="Meyerdierks A."/>
            <person name="Storesund J.E."/>
            <person name="Kallscheuer N."/>
            <person name="Luecker S."/>
            <person name="Lage O.M."/>
            <person name="Pohl T."/>
            <person name="Merkel B.J."/>
            <person name="Hornburger P."/>
            <person name="Mueller R.-W."/>
            <person name="Bruemmer F."/>
            <person name="Labrenz M."/>
            <person name="Spormann A.M."/>
            <person name="Op den Camp H."/>
            <person name="Overmann J."/>
            <person name="Amann R."/>
            <person name="Jetten M.S.M."/>
            <person name="Mascher T."/>
            <person name="Medema M.H."/>
            <person name="Devos D.P."/>
            <person name="Kaster A.-K."/>
            <person name="Ovreas L."/>
            <person name="Rohde M."/>
            <person name="Galperin M.Y."/>
            <person name="Jogler C."/>
        </authorList>
    </citation>
    <scope>NUCLEOTIDE SEQUENCE [LARGE SCALE GENOMIC DNA]</scope>
    <source>
        <strain evidence="10 11">OJF2</strain>
    </source>
</reference>
<keyword evidence="4 9" id="KW-0812">Transmembrane</keyword>
<dbReference type="RefSeq" id="WP_148590841.1">
    <property type="nucleotide sequence ID" value="NZ_CP042997.1"/>
</dbReference>
<dbReference type="PANTHER" id="PTHR33281">
    <property type="entry name" value="UPF0187 PROTEIN YNEE"/>
    <property type="match status" value="1"/>
</dbReference>
<evidence type="ECO:0000256" key="6">
    <source>
        <dbReference type="ARBA" id="ARBA00023065"/>
    </source>
</evidence>
<evidence type="ECO:0000256" key="2">
    <source>
        <dbReference type="ARBA" id="ARBA00022448"/>
    </source>
</evidence>
<evidence type="ECO:0000256" key="1">
    <source>
        <dbReference type="ARBA" id="ARBA00004651"/>
    </source>
</evidence>
<dbReference type="GO" id="GO:0005254">
    <property type="term" value="F:chloride channel activity"/>
    <property type="evidence" value="ECO:0007669"/>
    <property type="project" value="InterPro"/>
</dbReference>
<keyword evidence="7 9" id="KW-0472">Membrane</keyword>
<keyword evidence="3" id="KW-1003">Cell membrane</keyword>
<keyword evidence="5 9" id="KW-1133">Transmembrane helix</keyword>
<proteinExistence type="inferred from homology"/>
<evidence type="ECO:0000256" key="8">
    <source>
        <dbReference type="ARBA" id="ARBA00034708"/>
    </source>
</evidence>
<dbReference type="OrthoDB" id="445589at2"/>
<dbReference type="GO" id="GO:0005886">
    <property type="term" value="C:plasma membrane"/>
    <property type="evidence" value="ECO:0007669"/>
    <property type="project" value="UniProtKB-SubCell"/>
</dbReference>
<sequence>MIEYDPNRHWLRDIRHLGTSWILRRLVRATAITGVYSVAVSVALIRLDLEGRRAISGTFSLLGVILGIILVFRTNSAYDRWWEGRKLWGSLANHSRNLAIQLDALLPGDDVELREWFSRLLADFALALSGHLRGRVDPSILAGPWMAEARVPPGSPPPHVPAHLARVLVRRVWALRDAGTIDGFGLLATQPHTQALLEVAGACDRIRRTPIPFSYSVFIRLFLLAYAAILPVGLVPEYGYLAVPLVMLLVFALLGLELMAAEIEDPFGLDCNDLPTHAIADAIRADTRQLLGLACNPAAAAPPPYSKVF</sequence>
<keyword evidence="11" id="KW-1185">Reference proteome</keyword>
<dbReference type="EMBL" id="CP042997">
    <property type="protein sequence ID" value="QEH31988.1"/>
    <property type="molecule type" value="Genomic_DNA"/>
</dbReference>
<keyword evidence="6" id="KW-0406">Ion transport</keyword>
<dbReference type="Proteomes" id="UP000324233">
    <property type="component" value="Chromosome"/>
</dbReference>
<evidence type="ECO:0000313" key="11">
    <source>
        <dbReference type="Proteomes" id="UP000324233"/>
    </source>
</evidence>
<comment type="subcellular location">
    <subcellularLocation>
        <location evidence="1">Cell membrane</location>
        <topology evidence="1">Multi-pass membrane protein</topology>
    </subcellularLocation>
</comment>
<dbReference type="Pfam" id="PF25539">
    <property type="entry name" value="Bestrophin_2"/>
    <property type="match status" value="1"/>
</dbReference>
<name>A0A5B9VUQ4_9BACT</name>
<protein>
    <submittedName>
        <fullName evidence="10">Bestrophin, RFP-TM, chloride channel</fullName>
    </submittedName>
</protein>
<dbReference type="InterPro" id="IPR044669">
    <property type="entry name" value="YneE/VCCN1/2-like"/>
</dbReference>
<evidence type="ECO:0000256" key="9">
    <source>
        <dbReference type="SAM" id="Phobius"/>
    </source>
</evidence>
<feature type="transmembrane region" description="Helical" evidence="9">
    <location>
        <begin position="213"/>
        <end position="232"/>
    </location>
</feature>
<comment type="similarity">
    <text evidence="8">Belongs to the anion channel-forming bestrophin (TC 1.A.46) family.</text>
</comment>
<feature type="transmembrane region" description="Helical" evidence="9">
    <location>
        <begin position="238"/>
        <end position="256"/>
    </location>
</feature>
<evidence type="ECO:0000313" key="10">
    <source>
        <dbReference type="EMBL" id="QEH31988.1"/>
    </source>
</evidence>
<gene>
    <name evidence="10" type="ORF">OJF2_04550</name>
</gene>
<dbReference type="AlphaFoldDB" id="A0A5B9VUQ4"/>
<evidence type="ECO:0000256" key="7">
    <source>
        <dbReference type="ARBA" id="ARBA00023136"/>
    </source>
</evidence>
<accession>A0A5B9VUQ4</accession>